<dbReference type="InterPro" id="IPR036852">
    <property type="entry name" value="Peptidase_S8/S53_dom_sf"/>
</dbReference>
<keyword evidence="1 5" id="KW-0645">Protease</keyword>
<gene>
    <name evidence="10" type="ORF">LA76x_3450</name>
</gene>
<dbReference type="InterPro" id="IPR045051">
    <property type="entry name" value="SBT"/>
</dbReference>
<feature type="domain" description="Peptidase S8/S53" evidence="8">
    <location>
        <begin position="190"/>
        <end position="646"/>
    </location>
</feature>
<organism evidence="10 11">
    <name type="scientific">Lysobacter antibioticus</name>
    <dbReference type="NCBI Taxonomy" id="84531"/>
    <lineage>
        <taxon>Bacteria</taxon>
        <taxon>Pseudomonadati</taxon>
        <taxon>Pseudomonadota</taxon>
        <taxon>Gammaproteobacteria</taxon>
        <taxon>Lysobacterales</taxon>
        <taxon>Lysobacteraceae</taxon>
        <taxon>Lysobacter</taxon>
    </lineage>
</organism>
<dbReference type="SUPFAM" id="SSF52025">
    <property type="entry name" value="PA domain"/>
    <property type="match status" value="1"/>
</dbReference>
<feature type="active site" description="Charge relay system" evidence="4 5">
    <location>
        <position position="611"/>
    </location>
</feature>
<dbReference type="GO" id="GO:0006508">
    <property type="term" value="P:proteolysis"/>
    <property type="evidence" value="ECO:0007669"/>
    <property type="project" value="UniProtKB-KW"/>
</dbReference>
<feature type="chain" id="PRO_5006597237" evidence="7">
    <location>
        <begin position="23"/>
        <end position="1094"/>
    </location>
</feature>
<dbReference type="InterPro" id="IPR015500">
    <property type="entry name" value="Peptidase_S8_subtilisin-rel"/>
</dbReference>
<keyword evidence="7" id="KW-0732">Signal</keyword>
<dbReference type="InterPro" id="IPR003137">
    <property type="entry name" value="PA_domain"/>
</dbReference>
<evidence type="ECO:0000256" key="4">
    <source>
        <dbReference type="PIRSR" id="PIRSR615500-1"/>
    </source>
</evidence>
<feature type="active site" description="Charge relay system" evidence="4 5">
    <location>
        <position position="278"/>
    </location>
</feature>
<dbReference type="Gene3D" id="3.40.50.200">
    <property type="entry name" value="Peptidase S8/S53 domain"/>
    <property type="match status" value="1"/>
</dbReference>
<dbReference type="SUPFAM" id="SSF52743">
    <property type="entry name" value="Subtilisin-like"/>
    <property type="match status" value="1"/>
</dbReference>
<evidence type="ECO:0000259" key="9">
    <source>
        <dbReference type="Pfam" id="PF02225"/>
    </source>
</evidence>
<dbReference type="KEGG" id="lab:LA76x_3450"/>
<dbReference type="EMBL" id="CP011129">
    <property type="protein sequence ID" value="ALN81574.1"/>
    <property type="molecule type" value="Genomic_DNA"/>
</dbReference>
<name>A0A0S2FDI4_LYSAN</name>
<dbReference type="InterPro" id="IPR000209">
    <property type="entry name" value="Peptidase_S8/S53_dom"/>
</dbReference>
<evidence type="ECO:0000256" key="1">
    <source>
        <dbReference type="ARBA" id="ARBA00022670"/>
    </source>
</evidence>
<evidence type="ECO:0000313" key="11">
    <source>
        <dbReference type="Proteomes" id="UP000060787"/>
    </source>
</evidence>
<evidence type="ECO:0000256" key="5">
    <source>
        <dbReference type="PROSITE-ProRule" id="PRU01240"/>
    </source>
</evidence>
<feature type="region of interest" description="Disordered" evidence="6">
    <location>
        <begin position="31"/>
        <end position="50"/>
    </location>
</feature>
<dbReference type="Gene3D" id="3.50.30.30">
    <property type="match status" value="1"/>
</dbReference>
<evidence type="ECO:0000313" key="10">
    <source>
        <dbReference type="EMBL" id="ALN81574.1"/>
    </source>
</evidence>
<accession>A0A0S2FDI4</accession>
<dbReference type="eggNOG" id="COG1404">
    <property type="taxonomic scope" value="Bacteria"/>
</dbReference>
<dbReference type="PRINTS" id="PR00723">
    <property type="entry name" value="SUBTILISIN"/>
</dbReference>
<dbReference type="AlphaFoldDB" id="A0A0S2FDI4"/>
<dbReference type="GO" id="GO:0004252">
    <property type="term" value="F:serine-type endopeptidase activity"/>
    <property type="evidence" value="ECO:0007669"/>
    <property type="project" value="UniProtKB-UniRule"/>
</dbReference>
<proteinExistence type="inferred from homology"/>
<keyword evidence="11" id="KW-1185">Reference proteome</keyword>
<dbReference type="Pfam" id="PF00082">
    <property type="entry name" value="Peptidase_S8"/>
    <property type="match status" value="1"/>
</dbReference>
<evidence type="ECO:0000256" key="3">
    <source>
        <dbReference type="ARBA" id="ARBA00022825"/>
    </source>
</evidence>
<dbReference type="PANTHER" id="PTHR10795">
    <property type="entry name" value="PROPROTEIN CONVERTASE SUBTILISIN/KEXIN"/>
    <property type="match status" value="1"/>
</dbReference>
<dbReference type="STRING" id="84531.LA76x_3450"/>
<protein>
    <submittedName>
        <fullName evidence="10">Subtilase family protein</fullName>
    </submittedName>
</protein>
<dbReference type="Pfam" id="PF02225">
    <property type="entry name" value="PA"/>
    <property type="match status" value="1"/>
</dbReference>
<feature type="active site" description="Charge relay system" evidence="4 5">
    <location>
        <position position="199"/>
    </location>
</feature>
<feature type="domain" description="PA" evidence="9">
    <location>
        <begin position="461"/>
        <end position="534"/>
    </location>
</feature>
<dbReference type="InterPro" id="IPR046450">
    <property type="entry name" value="PA_dom_sf"/>
</dbReference>
<evidence type="ECO:0000256" key="7">
    <source>
        <dbReference type="SAM" id="SignalP"/>
    </source>
</evidence>
<keyword evidence="3 5" id="KW-0720">Serine protease</keyword>
<evidence type="ECO:0000256" key="2">
    <source>
        <dbReference type="ARBA" id="ARBA00022801"/>
    </source>
</evidence>
<keyword evidence="2 5" id="KW-0378">Hydrolase</keyword>
<feature type="signal peptide" evidence="7">
    <location>
        <begin position="1"/>
        <end position="22"/>
    </location>
</feature>
<evidence type="ECO:0000259" key="8">
    <source>
        <dbReference type="Pfam" id="PF00082"/>
    </source>
</evidence>
<dbReference type="PATRIC" id="fig|84531.8.peg.3466"/>
<sequence length="1094" mass="111904">MSKQISIAVAVAAAAVTALAFAAMKVSREEAGNSGSVGGAPPPSLSTGSGSDAVRYVVVYREAPLSAYRGESDHLPAPARQRAGHAGRGRLDVHSNGARVYLDYLERLQARHEAEIGRALGRRLYVERRLRHALNGVVLRLSAAEAARVAERPEVLLVEPYREYAQAGDTGPALLGAPALWNAVPTSFRGDDVVIGVIDSGVNFGSPSFAGVDAANHQHVNPLGSGNYLGSCAPGGVDQGRCNDKLIGGYDFVCGAPGNFCGISTVREEPGFGDSQGHGTQVASVAAGNARTVQYKGRDVAISGVAPHANLIAYDACYSVVSTGQGYCPAVSVVAAVDQAVADGIVDVLNLSITGGLEPWGEAVSLALLNATEAGIYVAVPAGNLGAEAGKVEHLEPWVATTAAAQHGRGEFASLLQVTGPAPVPAALQTIVLGESSTGVTLTAAIGASTPLRASPAINTGSDGCSAFPSGTFQGAIAVMRRGTCTFSIKVNNAAAAGAVAVVMANNVPGTFAPTYPGTTIPAFHVSAADGTQLRDFAMSQASATAGIGYPATPIPNTPDVLAGSSGRGPAGRFSVLKPDLTAPGVLVLAATSGTAISGSESAVALANGTSIAAAHNAGSAALLRQARPQWSAAEVKSALMMTAKPEVFLADEYTVGNAHAIGAGRIRVDQAWSAGLVLDETAANFRAANPANGGDPANLNLASLTQAKCPDSCSFTRVFRNTSADAQTWDLVLHGFPGSIAPTQFTLAPGASQTVLVTIDSSGVPKDNSWRHGRLELSSGSGSTQAVLRLPIAIAVPPPAIAFNPAQVSLSVAAGSNATVPFRVENRGGSSLLYQFQLGGTALRTLVDTSASPIAYGDVSTIFTDPNLNPPAAFAAEDFTLTETTRIGKVLVRGANSGGSPLASVAMLLGWSVYPDFNGNPSGHPMTVGNPPAVWNFSTASMTAPGLRLKGGDIGLDLAAANQTLELAPGRYWLVPYVRTAQATQWIWQQSNSAGSNGYRTMRLGVYNWKNGLPGPGGTGLAWRVETQHACGASWILTNLGSGQVGVGNGDDHDVTVVSNGLAPGHYVGYVCVSSDDPERPNSALRVELTVTP</sequence>
<dbReference type="Proteomes" id="UP000060787">
    <property type="component" value="Chromosome"/>
</dbReference>
<dbReference type="RefSeq" id="WP_057918582.1">
    <property type="nucleotide sequence ID" value="NZ_CP011129.1"/>
</dbReference>
<dbReference type="PROSITE" id="PS51892">
    <property type="entry name" value="SUBTILASE"/>
    <property type="match status" value="1"/>
</dbReference>
<dbReference type="InterPro" id="IPR022398">
    <property type="entry name" value="Peptidase_S8_His-AS"/>
</dbReference>
<reference evidence="10 11" key="1">
    <citation type="journal article" date="2015" name="BMC Genomics">
        <title>Comparative genomics and metabolic profiling of the genus Lysobacter.</title>
        <authorList>
            <person name="de Bruijn I."/>
            <person name="Cheng X."/>
            <person name="de Jager V."/>
            <person name="Exposito R.G."/>
            <person name="Watrous J."/>
            <person name="Patel N."/>
            <person name="Postma J."/>
            <person name="Dorrestein P.C."/>
            <person name="Kobayashi D."/>
            <person name="Raaijmakers J.M."/>
        </authorList>
    </citation>
    <scope>NUCLEOTIDE SEQUENCE [LARGE SCALE GENOMIC DNA]</scope>
    <source>
        <strain evidence="10 11">76</strain>
    </source>
</reference>
<comment type="similarity">
    <text evidence="5">Belongs to the peptidase S8 family.</text>
</comment>
<evidence type="ECO:0000256" key="6">
    <source>
        <dbReference type="SAM" id="MobiDB-lite"/>
    </source>
</evidence>
<dbReference type="PROSITE" id="PS00137">
    <property type="entry name" value="SUBTILASE_HIS"/>
    <property type="match status" value="1"/>
</dbReference>